<accession>D3W8F9</accession>
<dbReference type="EMBL" id="GQ869381">
    <property type="protein sequence ID" value="ACX33908.1"/>
    <property type="molecule type" value="Genomic_DNA"/>
</dbReference>
<sequence>MIEAIPILRRVAVAGLLVVLVGAGGVIAADADQHQHAATPQRKARPELGTSAAIDALGRWWAVLVDQGRVELHQSADGAAWSRRAVVSPPGEAVSANGESRPKLAFGRDGLLYIAWTSPTAGRFNGDIRFARSLDGGQTFTPPLTVHADRSPITHRFESMLVDAQGRIFIAWLDRRDNEAAKGKGELYAGFSVYYAVSADDGASWRGDYRLAAHSCECCRIALSADRDGQPLAMWRQIFDGERDHALARLNPDGAPAVVERATFDHWRVNACPDHGPGIAVDGDGVRHAVWFNQREGQAGVFYGRLLPGRVEGQQRLPDGAQHADIVADGVRVWVVWKRFDGEQTLIEGQVSADGGQHWSPLALASTRGDSDQPRLLSRDGAAWLVWRTRDENLVVRRLP</sequence>
<protein>
    <recommendedName>
        <fullName evidence="2">Exo-alpha-sialidase</fullName>
    </recommendedName>
</protein>
<proteinExistence type="predicted"/>
<name>D3W8F9_9ZZZZ</name>
<evidence type="ECO:0000313" key="1">
    <source>
        <dbReference type="EMBL" id="ACX33908.1"/>
    </source>
</evidence>
<dbReference type="InterPro" id="IPR036278">
    <property type="entry name" value="Sialidase_sf"/>
</dbReference>
<reference evidence="1" key="1">
    <citation type="journal article" date="2010" name="Appl. Environ. Microbiol.">
        <title>Expanding small-molecule functional metagenomics through parallel screening of broad-host-range cosmid environmental DNA libraries in diverse proteobacteria.</title>
        <authorList>
            <person name="Craig J.W."/>
            <person name="Chang F.Y."/>
            <person name="Kim J.H."/>
            <person name="Obiajulu S.C."/>
            <person name="Brady S.F."/>
        </authorList>
    </citation>
    <scope>NUCLEOTIDE SEQUENCE</scope>
</reference>
<evidence type="ECO:0008006" key="2">
    <source>
        <dbReference type="Google" id="ProtNLM"/>
    </source>
</evidence>
<dbReference type="CDD" id="cd15482">
    <property type="entry name" value="Sialidase_non-viral"/>
    <property type="match status" value="1"/>
</dbReference>
<organism evidence="1">
    <name type="scientific">uncultured prokaryote AT3</name>
    <dbReference type="NCBI Taxonomy" id="672202"/>
    <lineage>
        <taxon>unclassified sequences</taxon>
        <taxon>environmental samples</taxon>
    </lineage>
</organism>
<dbReference type="SUPFAM" id="SSF50939">
    <property type="entry name" value="Sialidases"/>
    <property type="match status" value="1"/>
</dbReference>
<dbReference type="Gene3D" id="2.120.10.10">
    <property type="match status" value="1"/>
</dbReference>
<dbReference type="AlphaFoldDB" id="D3W8F9"/>